<gene>
    <name evidence="1" type="ORF">SDC9_130912</name>
</gene>
<comment type="caution">
    <text evidence="1">The sequence shown here is derived from an EMBL/GenBank/DDBJ whole genome shotgun (WGS) entry which is preliminary data.</text>
</comment>
<reference evidence="1" key="1">
    <citation type="submission" date="2019-08" db="EMBL/GenBank/DDBJ databases">
        <authorList>
            <person name="Kucharzyk K."/>
            <person name="Murdoch R.W."/>
            <person name="Higgins S."/>
            <person name="Loffler F."/>
        </authorList>
    </citation>
    <scope>NUCLEOTIDE SEQUENCE</scope>
</reference>
<protein>
    <submittedName>
        <fullName evidence="1">Uncharacterized protein</fullName>
    </submittedName>
</protein>
<name>A0A645D405_9ZZZZ</name>
<dbReference type="AlphaFoldDB" id="A0A645D405"/>
<organism evidence="1">
    <name type="scientific">bioreactor metagenome</name>
    <dbReference type="NCBI Taxonomy" id="1076179"/>
    <lineage>
        <taxon>unclassified sequences</taxon>
        <taxon>metagenomes</taxon>
        <taxon>ecological metagenomes</taxon>
    </lineage>
</organism>
<dbReference type="EMBL" id="VSSQ01032550">
    <property type="protein sequence ID" value="MPM83843.1"/>
    <property type="molecule type" value="Genomic_DNA"/>
</dbReference>
<sequence length="243" mass="25529">MPAFDAAHVTAGRHLLTAEAGGVGGKALRQGGLFQHFITIHAGEGNLGGGNHPQVFFNVVIQVVYKLGQLAGRVQGFGFDHEGGVAFFIALAVVQVQHERDEGTFQACAGTVEDIKAGTGQLDATVKINDAQFGAQFPMGQGFKVKILLLAFHTQNDILAVVLAVGGGGVGQVGHGRNQVVEPFFHFAHVLIQPGDIFTHLTHGFDLLLAFCCVFGLADGLGDGVAFRLKGLHAGQQRAPFAI</sequence>
<accession>A0A645D405</accession>
<proteinExistence type="predicted"/>
<evidence type="ECO:0000313" key="1">
    <source>
        <dbReference type="EMBL" id="MPM83843.1"/>
    </source>
</evidence>